<dbReference type="GO" id="GO:0046952">
    <property type="term" value="P:ketone body catabolic process"/>
    <property type="evidence" value="ECO:0007669"/>
    <property type="project" value="InterPro"/>
</dbReference>
<comment type="subcellular location">
    <subcellularLocation>
        <location evidence="1">Mitochondrion</location>
    </subcellularLocation>
</comment>
<dbReference type="EMBL" id="CAXITT010000056">
    <property type="protein sequence ID" value="CAL1529838.1"/>
    <property type="molecule type" value="Genomic_DNA"/>
</dbReference>
<evidence type="ECO:0000313" key="10">
    <source>
        <dbReference type="Proteomes" id="UP001497497"/>
    </source>
</evidence>
<dbReference type="NCBIfam" id="TIGR02428">
    <property type="entry name" value="pcaJ_scoB_fam"/>
    <property type="match status" value="1"/>
</dbReference>
<dbReference type="FunFam" id="3.40.1080.10:FF:000001">
    <property type="entry name" value="Succinyl-coa:3-ketoacid-coenzyme a transferase subunit b"/>
    <property type="match status" value="1"/>
</dbReference>
<dbReference type="InterPro" id="IPR004165">
    <property type="entry name" value="CoA_trans_fam_I"/>
</dbReference>
<name>A0AAV2H804_LYMST</name>
<evidence type="ECO:0000256" key="1">
    <source>
        <dbReference type="ARBA" id="ARBA00004173"/>
    </source>
</evidence>
<evidence type="ECO:0000256" key="4">
    <source>
        <dbReference type="ARBA" id="ARBA00022679"/>
    </source>
</evidence>
<evidence type="ECO:0000313" key="9">
    <source>
        <dbReference type="EMBL" id="CAL1529838.1"/>
    </source>
</evidence>
<dbReference type="EC" id="2.8.3.5" evidence="7"/>
<dbReference type="FunFam" id="3.40.1080.10:FF:000002">
    <property type="entry name" value="Succinyl-CoA:3-ketoacid-coenzyme A transferase, mitochondrial"/>
    <property type="match status" value="1"/>
</dbReference>
<organism evidence="9 10">
    <name type="scientific">Lymnaea stagnalis</name>
    <name type="common">Great pond snail</name>
    <name type="synonym">Helix stagnalis</name>
    <dbReference type="NCBI Taxonomy" id="6523"/>
    <lineage>
        <taxon>Eukaryota</taxon>
        <taxon>Metazoa</taxon>
        <taxon>Spiralia</taxon>
        <taxon>Lophotrochozoa</taxon>
        <taxon>Mollusca</taxon>
        <taxon>Gastropoda</taxon>
        <taxon>Heterobranchia</taxon>
        <taxon>Euthyneura</taxon>
        <taxon>Panpulmonata</taxon>
        <taxon>Hygrophila</taxon>
        <taxon>Lymnaeoidea</taxon>
        <taxon>Lymnaeidae</taxon>
        <taxon>Lymnaea</taxon>
    </lineage>
</organism>
<comment type="caution">
    <text evidence="9">The sequence shown here is derived from an EMBL/GenBank/DDBJ whole genome shotgun (WGS) entry which is preliminary data.</text>
</comment>
<keyword evidence="5" id="KW-0809">Transit peptide</keyword>
<dbReference type="SUPFAM" id="SSF100950">
    <property type="entry name" value="NagB/RpiA/CoA transferase-like"/>
    <property type="match status" value="2"/>
</dbReference>
<dbReference type="InterPro" id="IPR037171">
    <property type="entry name" value="NagB/RpiA_transferase-like"/>
</dbReference>
<dbReference type="AlphaFoldDB" id="A0AAV2H804"/>
<protein>
    <recommendedName>
        <fullName evidence="7">Succinyl-CoA:3-ketoacid-coenzyme A transferase</fullName>
        <ecNumber evidence="7">2.8.3.5</ecNumber>
    </recommendedName>
</protein>
<dbReference type="Proteomes" id="UP001497497">
    <property type="component" value="Unassembled WGS sequence"/>
</dbReference>
<comment type="pathway">
    <text evidence="2 7">Ketone metabolism; succinyl-CoA degradation; acetoacetyl-CoA from succinyl-CoA: step 1/1.</text>
</comment>
<dbReference type="PANTHER" id="PTHR13707">
    <property type="entry name" value="KETOACID-COENZYME A TRANSFERASE"/>
    <property type="match status" value="1"/>
</dbReference>
<dbReference type="GO" id="GO:0008260">
    <property type="term" value="F:succinyl-CoA:3-oxo-acid CoA-transferase activity"/>
    <property type="evidence" value="ECO:0007669"/>
    <property type="project" value="UniProtKB-EC"/>
</dbReference>
<dbReference type="Gene3D" id="3.40.1080.10">
    <property type="entry name" value="Glutaconate Coenzyme A-transferase"/>
    <property type="match status" value="2"/>
</dbReference>
<dbReference type="InterPro" id="IPR004163">
    <property type="entry name" value="CoA_transf_BS"/>
</dbReference>
<proteinExistence type="inferred from homology"/>
<dbReference type="GO" id="GO:0005739">
    <property type="term" value="C:mitochondrion"/>
    <property type="evidence" value="ECO:0007669"/>
    <property type="project" value="UniProtKB-SubCell"/>
</dbReference>
<keyword evidence="10" id="KW-1185">Reference proteome</keyword>
<dbReference type="PIRSF" id="PIRSF000858">
    <property type="entry name" value="SCOT-t"/>
    <property type="match status" value="1"/>
</dbReference>
<dbReference type="InterPro" id="IPR014388">
    <property type="entry name" value="3-oxoacid_CoA-transferase"/>
</dbReference>
<reference evidence="9 10" key="1">
    <citation type="submission" date="2024-04" db="EMBL/GenBank/DDBJ databases">
        <authorList>
            <consortium name="Genoscope - CEA"/>
            <person name="William W."/>
        </authorList>
    </citation>
    <scope>NUCLEOTIDE SEQUENCE [LARGE SCALE GENOMIC DNA]</scope>
</reference>
<comment type="similarity">
    <text evidence="3 7">Belongs to the 3-oxoacid CoA-transferase family.</text>
</comment>
<dbReference type="InterPro" id="IPR004164">
    <property type="entry name" value="CoA_transf_AS"/>
</dbReference>
<comment type="catalytic activity">
    <reaction evidence="7">
        <text>a 3-oxo acid + succinyl-CoA = a 3-oxoacyl-CoA + succinate</text>
        <dbReference type="Rhea" id="RHEA:24564"/>
        <dbReference type="ChEBI" id="CHEBI:30031"/>
        <dbReference type="ChEBI" id="CHEBI:35973"/>
        <dbReference type="ChEBI" id="CHEBI:57292"/>
        <dbReference type="ChEBI" id="CHEBI:90726"/>
        <dbReference type="EC" id="2.8.3.5"/>
    </reaction>
</comment>
<dbReference type="InterPro" id="IPR012791">
    <property type="entry name" value="3-oxoacid_CoA-transf_B"/>
</dbReference>
<dbReference type="PANTHER" id="PTHR13707:SF23">
    <property type="entry name" value="SUCCINYL-COA:3-KETOACID-COENZYME A TRANSFERASE"/>
    <property type="match status" value="1"/>
</dbReference>
<evidence type="ECO:0000256" key="3">
    <source>
        <dbReference type="ARBA" id="ARBA00007154"/>
    </source>
</evidence>
<evidence type="ECO:0000256" key="2">
    <source>
        <dbReference type="ARBA" id="ARBA00004753"/>
    </source>
</evidence>
<dbReference type="PROSITE" id="PS01273">
    <property type="entry name" value="COA_TRANSF_1"/>
    <property type="match status" value="1"/>
</dbReference>
<feature type="active site" description="5-glutamyl coenzyme A thioester intermediate" evidence="8">
    <location>
        <position position="358"/>
    </location>
</feature>
<gene>
    <name evidence="9" type="ORF">GSLYS_00003971001</name>
</gene>
<evidence type="ECO:0000256" key="5">
    <source>
        <dbReference type="ARBA" id="ARBA00022946"/>
    </source>
</evidence>
<dbReference type="PROSITE" id="PS01274">
    <property type="entry name" value="COA_TRANSF_2"/>
    <property type="match status" value="1"/>
</dbReference>
<evidence type="ECO:0000256" key="6">
    <source>
        <dbReference type="ARBA" id="ARBA00023128"/>
    </source>
</evidence>
<evidence type="ECO:0000256" key="7">
    <source>
        <dbReference type="PIRNR" id="PIRNR000858"/>
    </source>
</evidence>
<evidence type="ECO:0000256" key="8">
    <source>
        <dbReference type="PIRSR" id="PIRSR000858-1"/>
    </source>
</evidence>
<dbReference type="InterPro" id="IPR012792">
    <property type="entry name" value="3-oxoacid_CoA-transf_A"/>
</dbReference>
<dbReference type="Pfam" id="PF01144">
    <property type="entry name" value="CoA_trans"/>
    <property type="match status" value="2"/>
</dbReference>
<keyword evidence="6 7" id="KW-0496">Mitochondrion</keyword>
<keyword evidence="4 7" id="KW-0808">Transferase</keyword>
<comment type="function">
    <text evidence="7">Key enzyme for ketone body catabolism. Transfers the CoA moiety from succinate to acetoacetate. Formation of the enzyme-CoA intermediate proceeds via an unstable anhydride species formed between the carboxylate groups of the enzyme and substrate.</text>
</comment>
<dbReference type="NCBIfam" id="TIGR02429">
    <property type="entry name" value="pcaI_scoA_fam"/>
    <property type="match status" value="1"/>
</dbReference>
<accession>A0AAV2H804</accession>
<sequence length="541" mass="58842">MAHSSALKCVLRRASYSCFGGVARRGVDVANQTRCSILSPHHYKVQFSTSASINVKFCSTVDEALDGIRDGDKLLLGGFGLCGIPDNLIKGLLAKGTKDLVIVSNTAGTSDFGIGLLLKARRVKRMIASYVGENSEFEHQYLSGELEVELTPQGTLAEKIRAGGAGITAFFTPTGYGSLVHLGGEPIRFSPDGSILEGSKPKEGRVINGVECILEEAITGDFALVKAWKADKAGNLIFRRSAINFNPPMCKAGNITIAEVEEIVEVEEIEPENIHVPHIYVQRVYKAPHSEKRIEKLRYIEQKEEGQLEDPGYKIREKIIKRAACEFEDGMYLNLGIGIPVLASNFVKPGIHVHLQSENGILGLGPFPHHGKEDPDLINAGKETVTYLPGGSFFGSDESFAMIRGGHLSMTILGAMQVSQFGDLANWMIPGKKVKGMGGAMDLVSNPKTRVVVTMEHTSKKGKPKILKECTFPLTAQKCVDMIITNMGVFSVNSKRGLTLIEIADDVTMDELKAKTGCDFKVSPDLKPMQSVEDLYALENV</sequence>
<dbReference type="SMART" id="SM00882">
    <property type="entry name" value="CoA_trans"/>
    <property type="match status" value="2"/>
</dbReference>